<evidence type="ECO:0000256" key="3">
    <source>
        <dbReference type="ARBA" id="ARBA00022448"/>
    </source>
</evidence>
<reference evidence="10" key="1">
    <citation type="submission" date="2016-10" db="EMBL/GenBank/DDBJ databases">
        <authorList>
            <person name="Varghese N."/>
            <person name="Submissions S."/>
        </authorList>
    </citation>
    <scope>NUCLEOTIDE SEQUENCE [LARGE SCALE GENOMIC DNA]</scope>
    <source>
        <strain evidence="10">ES.061</strain>
    </source>
</reference>
<keyword evidence="3" id="KW-0813">Transport</keyword>
<keyword evidence="7" id="KW-0472">Membrane</keyword>
<name>A0A1H4JX62_9HYPH</name>
<accession>A0A1H4JX62</accession>
<dbReference type="SUPFAM" id="SSF52540">
    <property type="entry name" value="P-loop containing nucleoside triphosphate hydrolases"/>
    <property type="match status" value="1"/>
</dbReference>
<dbReference type="RefSeq" id="WP_090328358.1">
    <property type="nucleotide sequence ID" value="NZ_FNSL01000001.1"/>
</dbReference>
<dbReference type="GO" id="GO:0005524">
    <property type="term" value="F:ATP binding"/>
    <property type="evidence" value="ECO:0007669"/>
    <property type="project" value="UniProtKB-KW"/>
</dbReference>
<keyword evidence="5" id="KW-0547">Nucleotide-binding</keyword>
<evidence type="ECO:0000256" key="6">
    <source>
        <dbReference type="ARBA" id="ARBA00022840"/>
    </source>
</evidence>
<dbReference type="InterPro" id="IPR003593">
    <property type="entry name" value="AAA+_ATPase"/>
</dbReference>
<dbReference type="PANTHER" id="PTHR42788">
    <property type="entry name" value="TAURINE IMPORT ATP-BINDING PROTEIN-RELATED"/>
    <property type="match status" value="1"/>
</dbReference>
<evidence type="ECO:0000256" key="4">
    <source>
        <dbReference type="ARBA" id="ARBA00022475"/>
    </source>
</evidence>
<gene>
    <name evidence="9" type="ORF">SAMN05216452_1770</name>
</gene>
<feature type="domain" description="ABC transporter" evidence="8">
    <location>
        <begin position="4"/>
        <end position="249"/>
    </location>
</feature>
<organism evidence="9 10">
    <name type="scientific">Nitratireductor aquibiodomus</name>
    <dbReference type="NCBI Taxonomy" id="204799"/>
    <lineage>
        <taxon>Bacteria</taxon>
        <taxon>Pseudomonadati</taxon>
        <taxon>Pseudomonadota</taxon>
        <taxon>Alphaproteobacteria</taxon>
        <taxon>Hyphomicrobiales</taxon>
        <taxon>Phyllobacteriaceae</taxon>
        <taxon>Nitratireductor</taxon>
    </lineage>
</organism>
<dbReference type="AlphaFoldDB" id="A0A1H4JX62"/>
<evidence type="ECO:0000256" key="1">
    <source>
        <dbReference type="ARBA" id="ARBA00004202"/>
    </source>
</evidence>
<dbReference type="EMBL" id="FNSL01000001">
    <property type="protein sequence ID" value="SEB50894.1"/>
    <property type="molecule type" value="Genomic_DNA"/>
</dbReference>
<keyword evidence="4" id="KW-1003">Cell membrane</keyword>
<evidence type="ECO:0000313" key="10">
    <source>
        <dbReference type="Proteomes" id="UP000199064"/>
    </source>
</evidence>
<proteinExistence type="inferred from homology"/>
<protein>
    <submittedName>
        <fullName evidence="9">Putative ABC transport system ATP-binding protein</fullName>
    </submittedName>
</protein>
<dbReference type="Gene3D" id="3.40.50.300">
    <property type="entry name" value="P-loop containing nucleotide triphosphate hydrolases"/>
    <property type="match status" value="1"/>
</dbReference>
<evidence type="ECO:0000256" key="2">
    <source>
        <dbReference type="ARBA" id="ARBA00005417"/>
    </source>
</evidence>
<dbReference type="PROSITE" id="PS50893">
    <property type="entry name" value="ABC_TRANSPORTER_2"/>
    <property type="match status" value="1"/>
</dbReference>
<comment type="subcellular location">
    <subcellularLocation>
        <location evidence="1">Cell membrane</location>
        <topology evidence="1">Peripheral membrane protein</topology>
    </subcellularLocation>
</comment>
<dbReference type="GO" id="GO:0005886">
    <property type="term" value="C:plasma membrane"/>
    <property type="evidence" value="ECO:0007669"/>
    <property type="project" value="UniProtKB-SubCell"/>
</dbReference>
<dbReference type="GO" id="GO:0016887">
    <property type="term" value="F:ATP hydrolysis activity"/>
    <property type="evidence" value="ECO:0007669"/>
    <property type="project" value="InterPro"/>
</dbReference>
<evidence type="ECO:0000259" key="8">
    <source>
        <dbReference type="PROSITE" id="PS50893"/>
    </source>
</evidence>
<dbReference type="Proteomes" id="UP000199064">
    <property type="component" value="Unassembled WGS sequence"/>
</dbReference>
<evidence type="ECO:0000313" key="9">
    <source>
        <dbReference type="EMBL" id="SEB50894.1"/>
    </source>
</evidence>
<keyword evidence="6 9" id="KW-0067">ATP-binding</keyword>
<dbReference type="InterPro" id="IPR003439">
    <property type="entry name" value="ABC_transporter-like_ATP-bd"/>
</dbReference>
<dbReference type="SMART" id="SM00382">
    <property type="entry name" value="AAA"/>
    <property type="match status" value="1"/>
</dbReference>
<keyword evidence="10" id="KW-1185">Reference proteome</keyword>
<dbReference type="InterPro" id="IPR050166">
    <property type="entry name" value="ABC_transporter_ATP-bind"/>
</dbReference>
<sequence>MLEIRAARKVFYRGQPDEKIALNGLGLTLKTGEFGVVIGSNGAGKSSMLNAISGSLSLDSGQILINGDDITALPVHKRATRIARVFQDPMLGTAASMTVAENMLLAELRSTRRTLRHGLNARRLADYRERLAILGLGLEERLNTRVDLLSGGQRQSLSLIMAVGGSPDLLLLDEHTAALDPRTADIVMEATVRAVEALKLTTLMVTHNMQHAVDYGHRVIMLNAGRVHLEIGGKEKANVTVPDLIGHFATKTDSMLLAS</sequence>
<evidence type="ECO:0000256" key="7">
    <source>
        <dbReference type="ARBA" id="ARBA00023136"/>
    </source>
</evidence>
<evidence type="ECO:0000256" key="5">
    <source>
        <dbReference type="ARBA" id="ARBA00022741"/>
    </source>
</evidence>
<comment type="similarity">
    <text evidence="2">Belongs to the ABC transporter superfamily.</text>
</comment>
<dbReference type="Pfam" id="PF00005">
    <property type="entry name" value="ABC_tran"/>
    <property type="match status" value="1"/>
</dbReference>
<dbReference type="InterPro" id="IPR027417">
    <property type="entry name" value="P-loop_NTPase"/>
</dbReference>
<dbReference type="PANTHER" id="PTHR42788:SF7">
    <property type="entry name" value="NITRATE ABC TRANSPORTER ATP-BINDING PROTEIN"/>
    <property type="match status" value="1"/>
</dbReference>